<feature type="region of interest" description="Disordered" evidence="4">
    <location>
        <begin position="200"/>
        <end position="220"/>
    </location>
</feature>
<evidence type="ECO:0000256" key="2">
    <source>
        <dbReference type="ARBA" id="ARBA00022801"/>
    </source>
</evidence>
<proteinExistence type="inferred from homology"/>
<evidence type="ECO:0000313" key="6">
    <source>
        <dbReference type="Proteomes" id="UP001152523"/>
    </source>
</evidence>
<keyword evidence="2" id="KW-0378">Hydrolase</keyword>
<organism evidence="5 6">
    <name type="scientific">Cuscuta epithymum</name>
    <dbReference type="NCBI Taxonomy" id="186058"/>
    <lineage>
        <taxon>Eukaryota</taxon>
        <taxon>Viridiplantae</taxon>
        <taxon>Streptophyta</taxon>
        <taxon>Embryophyta</taxon>
        <taxon>Tracheophyta</taxon>
        <taxon>Spermatophyta</taxon>
        <taxon>Magnoliopsida</taxon>
        <taxon>eudicotyledons</taxon>
        <taxon>Gunneridae</taxon>
        <taxon>Pentapetalae</taxon>
        <taxon>asterids</taxon>
        <taxon>lamiids</taxon>
        <taxon>Solanales</taxon>
        <taxon>Convolvulaceae</taxon>
        <taxon>Cuscuteae</taxon>
        <taxon>Cuscuta</taxon>
        <taxon>Cuscuta subgen. Cuscuta</taxon>
    </lineage>
</organism>
<dbReference type="GO" id="GO:0016787">
    <property type="term" value="F:hydrolase activity"/>
    <property type="evidence" value="ECO:0007669"/>
    <property type="project" value="UniProtKB-KW"/>
</dbReference>
<evidence type="ECO:0000256" key="4">
    <source>
        <dbReference type="SAM" id="MobiDB-lite"/>
    </source>
</evidence>
<dbReference type="GO" id="GO:0016042">
    <property type="term" value="P:lipid catabolic process"/>
    <property type="evidence" value="ECO:0007669"/>
    <property type="project" value="UniProtKB-KW"/>
</dbReference>
<dbReference type="Proteomes" id="UP001152523">
    <property type="component" value="Unassembled WGS sequence"/>
</dbReference>
<gene>
    <name evidence="5" type="ORF">CEPIT_LOCUS28330</name>
</gene>
<dbReference type="EMBL" id="CAMAPF010000948">
    <property type="protein sequence ID" value="CAH9127454.1"/>
    <property type="molecule type" value="Genomic_DNA"/>
</dbReference>
<comment type="caution">
    <text evidence="5">The sequence shown here is derived from an EMBL/GenBank/DDBJ whole genome shotgun (WGS) entry which is preliminary data.</text>
</comment>
<evidence type="ECO:0000256" key="1">
    <source>
        <dbReference type="ARBA" id="ARBA00010240"/>
    </source>
</evidence>
<dbReference type="AlphaFoldDB" id="A0AAV0EWA1"/>
<dbReference type="Gene3D" id="3.40.1090.10">
    <property type="entry name" value="Cytosolic phospholipase A2 catalytic domain"/>
    <property type="match status" value="1"/>
</dbReference>
<sequence length="220" mass="23322">MDTCDFLMSDVCGATVAHRAVELRSVDGRTRTTDVGGDVAMNNPTAAAITHVLNNKQEFPFSVGVNDLLVVSLGNGESDSGTVNLTPSSFVKIVGCGVSDMVDQAVSMAFSQSGSKSNYIRIQGQGHFGKKKKDRKSESESAMADEMLNQKSVESVLFQGKKLAQASNLEKLDNFASELVDEQDRRSTCVLPAVVLKQAATSASSPRTSSSTILSSNSSC</sequence>
<protein>
    <submittedName>
        <fullName evidence="5">Uncharacterized protein</fullName>
    </submittedName>
</protein>
<name>A0AAV0EWA1_9ASTE</name>
<evidence type="ECO:0000313" key="5">
    <source>
        <dbReference type="EMBL" id="CAH9127454.1"/>
    </source>
</evidence>
<keyword evidence="6" id="KW-1185">Reference proteome</keyword>
<accession>A0AAV0EWA1</accession>
<keyword evidence="3" id="KW-0443">Lipid metabolism</keyword>
<dbReference type="PANTHER" id="PTHR32241:SF12">
    <property type="entry name" value="OS03G0784100 PROTEIN"/>
    <property type="match status" value="1"/>
</dbReference>
<reference evidence="5" key="1">
    <citation type="submission" date="2022-07" db="EMBL/GenBank/DDBJ databases">
        <authorList>
            <person name="Macas J."/>
            <person name="Novak P."/>
            <person name="Neumann P."/>
        </authorList>
    </citation>
    <scope>NUCLEOTIDE SEQUENCE</scope>
</reference>
<keyword evidence="3" id="KW-0442">Lipid degradation</keyword>
<comment type="similarity">
    <text evidence="1">Belongs to the patatin family.</text>
</comment>
<dbReference type="PANTHER" id="PTHR32241">
    <property type="entry name" value="PATATIN-LIKE PROTEIN 6"/>
    <property type="match status" value="1"/>
</dbReference>
<evidence type="ECO:0000256" key="3">
    <source>
        <dbReference type="ARBA" id="ARBA00022963"/>
    </source>
</evidence>